<feature type="compositionally biased region" description="Acidic residues" evidence="3">
    <location>
        <begin position="562"/>
        <end position="575"/>
    </location>
</feature>
<feature type="region of interest" description="Disordered" evidence="3">
    <location>
        <begin position="454"/>
        <end position="637"/>
    </location>
</feature>
<evidence type="ECO:0000256" key="1">
    <source>
        <dbReference type="ARBA" id="ARBA00022729"/>
    </source>
</evidence>
<feature type="compositionally biased region" description="Low complexity" evidence="3">
    <location>
        <begin position="621"/>
        <end position="631"/>
    </location>
</feature>
<organism evidence="5 6">
    <name type="scientific">Shewanella sedimentimangrovi</name>
    <dbReference type="NCBI Taxonomy" id="2814293"/>
    <lineage>
        <taxon>Bacteria</taxon>
        <taxon>Pseudomonadati</taxon>
        <taxon>Pseudomonadota</taxon>
        <taxon>Gammaproteobacteria</taxon>
        <taxon>Alteromonadales</taxon>
        <taxon>Shewanellaceae</taxon>
        <taxon>Shewanella</taxon>
    </lineage>
</organism>
<keyword evidence="6" id="KW-1185">Reference proteome</keyword>
<name>A0ABX7R7V2_9GAMM</name>
<evidence type="ECO:0000256" key="2">
    <source>
        <dbReference type="ARBA" id="ARBA00022837"/>
    </source>
</evidence>
<dbReference type="Pfam" id="PF02412">
    <property type="entry name" value="TSP_3"/>
    <property type="match status" value="4"/>
</dbReference>
<evidence type="ECO:0000313" key="6">
    <source>
        <dbReference type="Proteomes" id="UP000663207"/>
    </source>
</evidence>
<reference evidence="5 6" key="1">
    <citation type="submission" date="2021-03" db="EMBL/GenBank/DDBJ databases">
        <title>Novel species identification of genus Shewanella.</title>
        <authorList>
            <person name="Liu G."/>
            <person name="Zhang Q."/>
        </authorList>
    </citation>
    <scope>NUCLEOTIDE SEQUENCE [LARGE SCALE GENOMIC DNA]</scope>
    <source>
        <strain evidence="5 6">FJAT-52962</strain>
    </source>
</reference>
<dbReference type="PANTHER" id="PTHR10199">
    <property type="entry name" value="THROMBOSPONDIN"/>
    <property type="match status" value="1"/>
</dbReference>
<dbReference type="Gene3D" id="4.10.1080.10">
    <property type="entry name" value="TSP type-3 repeat"/>
    <property type="match status" value="2"/>
</dbReference>
<gene>
    <name evidence="5" type="ORF">JYB85_17190</name>
</gene>
<dbReference type="InterPro" id="IPR036691">
    <property type="entry name" value="Endo/exonu/phosph_ase_sf"/>
</dbReference>
<feature type="domain" description="Endonuclease/exonuclease/phosphatase" evidence="4">
    <location>
        <begin position="207"/>
        <end position="391"/>
    </location>
</feature>
<dbReference type="SUPFAM" id="SSF46626">
    <property type="entry name" value="Cytochrome c"/>
    <property type="match status" value="1"/>
</dbReference>
<evidence type="ECO:0000259" key="4">
    <source>
        <dbReference type="Pfam" id="PF03372"/>
    </source>
</evidence>
<dbReference type="Pfam" id="PF03372">
    <property type="entry name" value="Exo_endo_phos"/>
    <property type="match status" value="1"/>
</dbReference>
<dbReference type="InterPro" id="IPR005135">
    <property type="entry name" value="Endo/exonuclease/phosphatase"/>
</dbReference>
<dbReference type="SUPFAM" id="SSF103647">
    <property type="entry name" value="TSP type-3 repeat"/>
    <property type="match status" value="2"/>
</dbReference>
<dbReference type="PANTHER" id="PTHR10199:SF119">
    <property type="entry name" value="RE20510P"/>
    <property type="match status" value="1"/>
</dbReference>
<dbReference type="Gene3D" id="3.60.10.10">
    <property type="entry name" value="Endonuclease/exonuclease/phosphatase"/>
    <property type="match status" value="1"/>
</dbReference>
<feature type="compositionally biased region" description="Acidic residues" evidence="3">
    <location>
        <begin position="458"/>
        <end position="470"/>
    </location>
</feature>
<feature type="compositionally biased region" description="Acidic residues" evidence="3">
    <location>
        <begin position="492"/>
        <end position="505"/>
    </location>
</feature>
<keyword evidence="2" id="KW-0106">Calcium</keyword>
<evidence type="ECO:0000256" key="3">
    <source>
        <dbReference type="SAM" id="MobiDB-lite"/>
    </source>
</evidence>
<accession>A0ABX7R7V2</accession>
<dbReference type="InterPro" id="IPR003367">
    <property type="entry name" value="Thrombospondin_3-like_rpt"/>
</dbReference>
<proteinExistence type="predicted"/>
<feature type="compositionally biased region" description="Acidic residues" evidence="3">
    <location>
        <begin position="527"/>
        <end position="540"/>
    </location>
</feature>
<keyword evidence="1" id="KW-0732">Signal</keyword>
<evidence type="ECO:0000313" key="5">
    <source>
        <dbReference type="EMBL" id="QSX39178.1"/>
    </source>
</evidence>
<dbReference type="InterPro" id="IPR028974">
    <property type="entry name" value="TSP_type-3_rpt"/>
</dbReference>
<dbReference type="SUPFAM" id="SSF56219">
    <property type="entry name" value="DNase I-like"/>
    <property type="match status" value="1"/>
</dbReference>
<dbReference type="EMBL" id="CP071502">
    <property type="protein sequence ID" value="QSX39178.1"/>
    <property type="molecule type" value="Genomic_DNA"/>
</dbReference>
<dbReference type="InterPro" id="IPR036909">
    <property type="entry name" value="Cyt_c-like_dom_sf"/>
</dbReference>
<sequence>MAIATYERTLVADQTPWDRFIAGDATAMTQRQIAGWELFDGQSLCGRCHVPPLFSDNRFYNLGLRPAAEDIGHMLVTDNSRDYGRFKVPSLRNLGLRPALMHVGWVTDARDAIAFYNSNADAANGIANRHQQFHEDQSGIPTATPGVTVPYSNLSLASGNERAQENVADFLANALTDPRVATETFPFDRPTLGSERRHNMSSALAFMSYNIGGADWQSSRAEAIASVINSSLADLVALQEAGATPLQQLQPLLNSSYALADVGSNGMPLLYNSQKLHLLQSGSSAPGDMLFCTAERFINYALFQDKQSGSQFLIFNTHFCAPQATELPSGYSAAEVNLQHAGALANFVAKIGASWQVPAVVAGDLNATENSATMEYLLGTGQIDGNPTPAPLADSWSQAQGSNHSGVDWLLYLANGQQLLGAQRLINSITEAASDHFPMTAALIFNSKVFNSQGNGSDDTDADGVPDNEDAFPFNPAEWLDTDNDGIGNNGDSDDDNDGVTDNEDAFPLNAAEWLDTDNDGIGNNGDSDDDNDGVTDNEDAFPLNAAEWLDTDSDGIGNNGDSDDDNDGVTDNEDAFPLNAAEWLDTDSDGIGNNADSDDDNDGVPDATDAFPLDPSRSQAAGSTDGSDASGSGGAFSPWLLLLSLIATGRRRQE</sequence>
<dbReference type="Proteomes" id="UP000663207">
    <property type="component" value="Chromosome"/>
</dbReference>
<dbReference type="Gene3D" id="1.10.760.10">
    <property type="entry name" value="Cytochrome c-like domain"/>
    <property type="match status" value="1"/>
</dbReference>
<protein>
    <submittedName>
        <fullName evidence="5">Thrombospondin type 3 repeat-containing protein</fullName>
    </submittedName>
</protein>